<dbReference type="Gene3D" id="3.40.640.10">
    <property type="entry name" value="Type I PLP-dependent aspartate aminotransferase-like (Major domain)"/>
    <property type="match status" value="1"/>
</dbReference>
<feature type="domain" description="Aminotransferase class V" evidence="5">
    <location>
        <begin position="17"/>
        <end position="366"/>
    </location>
</feature>
<comment type="similarity">
    <text evidence="3">Belongs to the class-V pyridoxal-phosphate-dependent aminotransferase family.</text>
</comment>
<dbReference type="PANTHER" id="PTHR43586">
    <property type="entry name" value="CYSTEINE DESULFURASE"/>
    <property type="match status" value="1"/>
</dbReference>
<dbReference type="InterPro" id="IPR020578">
    <property type="entry name" value="Aminotrans_V_PyrdxlP_BS"/>
</dbReference>
<evidence type="ECO:0000256" key="2">
    <source>
        <dbReference type="ARBA" id="ARBA00022898"/>
    </source>
</evidence>
<dbReference type="InterPro" id="IPR015422">
    <property type="entry name" value="PyrdxlP-dep_Trfase_small"/>
</dbReference>
<reference evidence="6" key="1">
    <citation type="journal article" date="2020" name="mSystems">
        <title>Genome- and Community-Level Interaction Insights into Carbon Utilization and Element Cycling Functions of Hydrothermarchaeota in Hydrothermal Sediment.</title>
        <authorList>
            <person name="Zhou Z."/>
            <person name="Liu Y."/>
            <person name="Xu W."/>
            <person name="Pan J."/>
            <person name="Luo Z.H."/>
            <person name="Li M."/>
        </authorList>
    </citation>
    <scope>NUCLEOTIDE SEQUENCE [LARGE SCALE GENOMIC DNA]</scope>
    <source>
        <strain evidence="6">HyVt-577</strain>
    </source>
</reference>
<dbReference type="Pfam" id="PF00266">
    <property type="entry name" value="Aminotran_5"/>
    <property type="match status" value="1"/>
</dbReference>
<dbReference type="PANTHER" id="PTHR43586:SF15">
    <property type="entry name" value="BLR3095 PROTEIN"/>
    <property type="match status" value="1"/>
</dbReference>
<dbReference type="PROSITE" id="PS00595">
    <property type="entry name" value="AA_TRANSFER_CLASS_5"/>
    <property type="match status" value="1"/>
</dbReference>
<proteinExistence type="inferred from homology"/>
<evidence type="ECO:0000313" key="6">
    <source>
        <dbReference type="EMBL" id="HGY56838.1"/>
    </source>
</evidence>
<evidence type="ECO:0000256" key="4">
    <source>
        <dbReference type="RuleBase" id="RU004504"/>
    </source>
</evidence>
<name>A0A7V4WWD9_CALAY</name>
<evidence type="ECO:0000259" key="5">
    <source>
        <dbReference type="Pfam" id="PF00266"/>
    </source>
</evidence>
<dbReference type="InterPro" id="IPR015424">
    <property type="entry name" value="PyrdxlP-dep_Trfase"/>
</dbReference>
<dbReference type="Proteomes" id="UP000885779">
    <property type="component" value="Unassembled WGS sequence"/>
</dbReference>
<evidence type="ECO:0000256" key="1">
    <source>
        <dbReference type="ARBA" id="ARBA00001933"/>
    </source>
</evidence>
<keyword evidence="2" id="KW-0663">Pyridoxal phosphate</keyword>
<dbReference type="InterPro" id="IPR000192">
    <property type="entry name" value="Aminotrans_V_dom"/>
</dbReference>
<keyword evidence="6" id="KW-0032">Aminotransferase</keyword>
<evidence type="ECO:0000256" key="3">
    <source>
        <dbReference type="RuleBase" id="RU004075"/>
    </source>
</evidence>
<keyword evidence="6" id="KW-0808">Transferase</keyword>
<dbReference type="SUPFAM" id="SSF53383">
    <property type="entry name" value="PLP-dependent transferases"/>
    <property type="match status" value="1"/>
</dbReference>
<sequence length="376" mass="42873">MPFSKYRTLFPVTTQKIYLNHAAISPLSTRVTDRLEWYLDERGFGDIDVFAKAKEIREEARRTISELIHGAADNIAFIGNTSEGFNHLVNGLPWKKGDRVVLTDYEFPSNIYPFKNLERFGVEIVYVANRDGQIFLEDVEQALTPRTRLLSISFVEFSNGFRNDLPELGRLCRERNIIFSVDGIQGTGALPMRVEEWGVDFLSNGGHKWLMGTMGAGFMYIAPHLLEQLTPAFTGWLAVEQPWDFFNYRQSLVPDARRFEYATANFMGITALAASAGLLLEAGPEKIEQHLLSLGDYLIDQLSELGLEFKGSTERNHRSGIYSFGGKNTEELFHHLTGQRIICSLRNGLLRISPHFYNTKAEIEELINEVKRFYQQ</sequence>
<accession>A0A7V4WWD9</accession>
<dbReference type="InterPro" id="IPR015421">
    <property type="entry name" value="PyrdxlP-dep_Trfase_major"/>
</dbReference>
<dbReference type="AlphaFoldDB" id="A0A7V4WWD9"/>
<comment type="caution">
    <text evidence="6">The sequence shown here is derived from an EMBL/GenBank/DDBJ whole genome shotgun (WGS) entry which is preliminary data.</text>
</comment>
<dbReference type="GO" id="GO:0008483">
    <property type="term" value="F:transaminase activity"/>
    <property type="evidence" value="ECO:0007669"/>
    <property type="project" value="UniProtKB-KW"/>
</dbReference>
<dbReference type="EMBL" id="DRQG01000133">
    <property type="protein sequence ID" value="HGY56838.1"/>
    <property type="molecule type" value="Genomic_DNA"/>
</dbReference>
<gene>
    <name evidence="6" type="ORF">ENK44_14115</name>
</gene>
<organism evidence="6">
    <name type="scientific">Caldithrix abyssi</name>
    <dbReference type="NCBI Taxonomy" id="187145"/>
    <lineage>
        <taxon>Bacteria</taxon>
        <taxon>Pseudomonadati</taxon>
        <taxon>Calditrichota</taxon>
        <taxon>Calditrichia</taxon>
        <taxon>Calditrichales</taxon>
        <taxon>Calditrichaceae</taxon>
        <taxon>Caldithrix</taxon>
    </lineage>
</organism>
<protein>
    <submittedName>
        <fullName evidence="6">Aminotransferase class V-fold PLP-dependent enzyme</fullName>
    </submittedName>
</protein>
<dbReference type="Gene3D" id="3.90.1150.10">
    <property type="entry name" value="Aspartate Aminotransferase, domain 1"/>
    <property type="match status" value="1"/>
</dbReference>
<comment type="cofactor">
    <cofactor evidence="1 4">
        <name>pyridoxal 5'-phosphate</name>
        <dbReference type="ChEBI" id="CHEBI:597326"/>
    </cofactor>
</comment>